<evidence type="ECO:0000256" key="3">
    <source>
        <dbReference type="SAM" id="MobiDB-lite"/>
    </source>
</evidence>
<accession>A0A2H3L428</accession>
<feature type="domain" description="Response regulatory" evidence="4">
    <location>
        <begin position="4"/>
        <end position="119"/>
    </location>
</feature>
<feature type="modified residue" description="4-aspartylphosphate" evidence="2">
    <location>
        <position position="54"/>
    </location>
</feature>
<proteinExistence type="predicted"/>
<evidence type="ECO:0000313" key="5">
    <source>
        <dbReference type="EMBL" id="PDV96990.1"/>
    </source>
</evidence>
<dbReference type="SUPFAM" id="SSF52172">
    <property type="entry name" value="CheY-like"/>
    <property type="match status" value="1"/>
</dbReference>
<dbReference type="InterPro" id="IPR001789">
    <property type="entry name" value="Sig_transdc_resp-reg_receiver"/>
</dbReference>
<dbReference type="Proteomes" id="UP000220922">
    <property type="component" value="Unassembled WGS sequence"/>
</dbReference>
<comment type="caution">
    <text evidence="5">The sequence shown here is derived from an EMBL/GenBank/DDBJ whole genome shotgun (WGS) entry which is preliminary data.</text>
</comment>
<protein>
    <submittedName>
        <fullName evidence="5">Response regulator receiver protein</fullName>
    </submittedName>
</protein>
<feature type="region of interest" description="Disordered" evidence="3">
    <location>
        <begin position="126"/>
        <end position="196"/>
    </location>
</feature>
<dbReference type="PANTHER" id="PTHR44591">
    <property type="entry name" value="STRESS RESPONSE REGULATOR PROTEIN 1"/>
    <property type="match status" value="1"/>
</dbReference>
<evidence type="ECO:0000259" key="4">
    <source>
        <dbReference type="PROSITE" id="PS50110"/>
    </source>
</evidence>
<dbReference type="RefSeq" id="WP_097654934.1">
    <property type="nucleotide sequence ID" value="NZ_LYXE01000170.1"/>
</dbReference>
<dbReference type="InterPro" id="IPR050595">
    <property type="entry name" value="Bact_response_regulator"/>
</dbReference>
<name>A0A2H3L428_9CHLR</name>
<evidence type="ECO:0000256" key="2">
    <source>
        <dbReference type="PROSITE-ProRule" id="PRU00169"/>
    </source>
</evidence>
<keyword evidence="1 2" id="KW-0597">Phosphoprotein</keyword>
<dbReference type="CDD" id="cd00156">
    <property type="entry name" value="REC"/>
    <property type="match status" value="1"/>
</dbReference>
<feature type="compositionally biased region" description="Pro residues" evidence="3">
    <location>
        <begin position="149"/>
        <end position="164"/>
    </location>
</feature>
<keyword evidence="6" id="KW-1185">Reference proteome</keyword>
<feature type="compositionally biased region" description="Low complexity" evidence="3">
    <location>
        <begin position="137"/>
        <end position="148"/>
    </location>
</feature>
<dbReference type="AlphaFoldDB" id="A0A2H3L428"/>
<dbReference type="EMBL" id="LYXE01000170">
    <property type="protein sequence ID" value="PDV96990.1"/>
    <property type="molecule type" value="Genomic_DNA"/>
</dbReference>
<dbReference type="OrthoDB" id="9782655at2"/>
<organism evidence="5 6">
    <name type="scientific">Candidatus Chloroploca asiatica</name>
    <dbReference type="NCBI Taxonomy" id="1506545"/>
    <lineage>
        <taxon>Bacteria</taxon>
        <taxon>Bacillati</taxon>
        <taxon>Chloroflexota</taxon>
        <taxon>Chloroflexia</taxon>
        <taxon>Chloroflexales</taxon>
        <taxon>Chloroflexineae</taxon>
        <taxon>Oscillochloridaceae</taxon>
        <taxon>Candidatus Chloroploca</taxon>
    </lineage>
</organism>
<evidence type="ECO:0000256" key="1">
    <source>
        <dbReference type="ARBA" id="ARBA00022553"/>
    </source>
</evidence>
<dbReference type="GO" id="GO:0000160">
    <property type="term" value="P:phosphorelay signal transduction system"/>
    <property type="evidence" value="ECO:0007669"/>
    <property type="project" value="InterPro"/>
</dbReference>
<dbReference type="PROSITE" id="PS50110">
    <property type="entry name" value="RESPONSE_REGULATORY"/>
    <property type="match status" value="1"/>
</dbReference>
<dbReference type="SUPFAM" id="SSF103196">
    <property type="entry name" value="Roadblock/LC7 domain"/>
    <property type="match status" value="1"/>
</dbReference>
<dbReference type="Pfam" id="PF00072">
    <property type="entry name" value="Response_reg"/>
    <property type="match status" value="1"/>
</dbReference>
<dbReference type="SMART" id="SM00448">
    <property type="entry name" value="REC"/>
    <property type="match status" value="1"/>
</dbReference>
<dbReference type="Gene3D" id="3.30.450.30">
    <property type="entry name" value="Dynein light chain 2a, cytoplasmic"/>
    <property type="match status" value="1"/>
</dbReference>
<reference evidence="5 6" key="1">
    <citation type="submission" date="2016-05" db="EMBL/GenBank/DDBJ databases">
        <authorList>
            <person name="Lavstsen T."/>
            <person name="Jespersen J.S."/>
        </authorList>
    </citation>
    <scope>NUCLEOTIDE SEQUENCE [LARGE SCALE GENOMIC DNA]</scope>
    <source>
        <strain evidence="5 6">B7-9</strain>
    </source>
</reference>
<dbReference type="Gene3D" id="3.40.50.2300">
    <property type="match status" value="1"/>
</dbReference>
<sequence>MLKRILIVDDDSNIRRIVAMALTDDSPYEVHAVSSGEAALLAIARQPVDLLFTDIRMPGMSGLELVQHVRELDPKTAVIVFTVSPEDLTPERAAELQIDCLLEKPISPERMRLAVDLLLDPIKLLPRPSQRRGAEGTSPPSTAPTRAPAAPPQPPAPKMPPPSSTRPVSPLPERSGDQGAPVTMQLPTGRPSWRGRTYSSAQIHAMRLALKEIVMEPDVQCVLLADISGIVLTHWSRRRDINVTAVAALAAGNTQAFAEIGRNLGQRQLGHLVIHEGPEQSIIVVTVAKLLLLIAIGPTVSLGWARLATLRACDEILHVVRDGSDKEH</sequence>
<dbReference type="InterPro" id="IPR011006">
    <property type="entry name" value="CheY-like_superfamily"/>
</dbReference>
<dbReference type="PANTHER" id="PTHR44591:SF3">
    <property type="entry name" value="RESPONSE REGULATORY DOMAIN-CONTAINING PROTEIN"/>
    <property type="match status" value="1"/>
</dbReference>
<gene>
    <name evidence="5" type="ORF">A9Q02_05490</name>
</gene>
<evidence type="ECO:0000313" key="6">
    <source>
        <dbReference type="Proteomes" id="UP000220922"/>
    </source>
</evidence>